<organism evidence="2">
    <name type="scientific">Pseudidiomarina sp. PP-1MA</name>
    <dbReference type="NCBI Taxonomy" id="3237706"/>
    <lineage>
        <taxon>Bacteria</taxon>
        <taxon>Pseudomonadati</taxon>
        <taxon>Pseudomonadota</taxon>
        <taxon>Gammaproteobacteria</taxon>
        <taxon>Alteromonadales</taxon>
        <taxon>Idiomarinaceae</taxon>
        <taxon>Pseudidiomarina</taxon>
    </lineage>
</organism>
<dbReference type="InterPro" id="IPR018973">
    <property type="entry name" value="MZB"/>
</dbReference>
<dbReference type="Pfam" id="PF09369">
    <property type="entry name" value="MZB"/>
    <property type="match status" value="1"/>
</dbReference>
<dbReference type="AlphaFoldDB" id="A0AB39X672"/>
<proteinExistence type="predicted"/>
<dbReference type="InterPro" id="IPR047721">
    <property type="entry name" value="DrmB"/>
</dbReference>
<dbReference type="NCBIfam" id="NF038324">
    <property type="entry name" value="DrmB_fam"/>
    <property type="match status" value="1"/>
</dbReference>
<dbReference type="RefSeq" id="WP_369742812.1">
    <property type="nucleotide sequence ID" value="NZ_CP165718.1"/>
</dbReference>
<evidence type="ECO:0000313" key="2">
    <source>
        <dbReference type="EMBL" id="XDV09344.1"/>
    </source>
</evidence>
<sequence>MKQDDLYYTPVRFSHLLGYSGVGSIVRLANYRTAVICDTRFWNSAEDSSRAISYVKRISSQLAEGRELRAPPVSKVDSGRVYGATIPAVLFPKTCFCRKCGALHLNPWAKQNLDANAEKLCCRQPSCNGELQQVTWCAIGNNGYLSEVDWYSLCHTKHSSCRRRIDDDINFLKIQGVNGQESVVCTKCSQSQKLPRARLAFVNEVQPWLNPTKHQPVHKSENGKSAQYYVKEINDPITYSPVTVRGIVIPPESRRLEETSLVEQLKNRSAFLSDLIASNPRRKESRIRQEARSLGCSPHELSAAVQQVLDNEYEEPVDWESEKDPQEEEYLAFLTELDNLQEDEDFVPEHETDRFREVIDSEFPQYEYVSKLIENLVIVKRLREILIFKGFQRGNEDDPIIVPPDIEQKSSWLPATELFGEGIFFSLNNDLLSEWERQDSVRNYVDNLSRSYESSSVELPSLSSAGVTPRFVLLHTIAHLFIRELESSAGYPAASIRERIYCSRALNMAGVLIYTTSADVAGTLGGLMEQGRAKQFLANFVAMSKRAEWCSLDPVCSEASGQGIDSLNMAACHACSLVPETSCDYLNILLDRKLISGSKEHALPSLESFVFGKRREQVGAA</sequence>
<evidence type="ECO:0000259" key="1">
    <source>
        <dbReference type="Pfam" id="PF09369"/>
    </source>
</evidence>
<reference evidence="2" key="1">
    <citation type="submission" date="2024-07" db="EMBL/GenBank/DDBJ databases">
        <title>Whole genome sequence of bacterial strains from algal surface.</title>
        <authorList>
            <person name="Kumar P."/>
        </authorList>
    </citation>
    <scope>NUCLEOTIDE SEQUENCE</scope>
    <source>
        <strain evidence="2">PP-1MA</strain>
    </source>
</reference>
<accession>A0AB39X672</accession>
<protein>
    <submittedName>
        <fullName evidence="2">DrmB family protein</fullName>
    </submittedName>
</protein>
<feature type="domain" description="MrfA-like Zn-binding" evidence="1">
    <location>
        <begin position="478"/>
        <end position="575"/>
    </location>
</feature>
<dbReference type="EMBL" id="CP165718">
    <property type="protein sequence ID" value="XDV09344.1"/>
    <property type="molecule type" value="Genomic_DNA"/>
</dbReference>
<gene>
    <name evidence="2" type="primary">drmB</name>
    <name evidence="2" type="ORF">AB8S08_11365</name>
</gene>
<name>A0AB39X672_9GAMM</name>